<dbReference type="InterPro" id="IPR002197">
    <property type="entry name" value="HTH_Fis"/>
</dbReference>
<name>A0AAU7BVS6_9FLAO</name>
<dbReference type="InterPro" id="IPR000014">
    <property type="entry name" value="PAS"/>
</dbReference>
<dbReference type="GO" id="GO:0006355">
    <property type="term" value="P:regulation of DNA-templated transcription"/>
    <property type="evidence" value="ECO:0007669"/>
    <property type="project" value="InterPro"/>
</dbReference>
<dbReference type="AlphaFoldDB" id="A0AAU7BVS6"/>
<dbReference type="CDD" id="cd00130">
    <property type="entry name" value="PAS"/>
    <property type="match status" value="2"/>
</dbReference>
<dbReference type="Pfam" id="PF25601">
    <property type="entry name" value="AAA_lid_14"/>
    <property type="match status" value="1"/>
</dbReference>
<reference evidence="10" key="1">
    <citation type="submission" date="2024-05" db="EMBL/GenBank/DDBJ databases">
        <title>Pontimicrobium maritimus sp. nov., isolated form sea water.</title>
        <authorList>
            <person name="Muhammad N."/>
            <person name="Vuong T.Q."/>
            <person name="Han H.L."/>
            <person name="Kim S.-G."/>
        </authorList>
    </citation>
    <scope>NUCLEOTIDE SEQUENCE</scope>
    <source>
        <strain evidence="10">SW4</strain>
    </source>
</reference>
<organism evidence="10">
    <name type="scientific">Pontimicrobium sp. SW4</name>
    <dbReference type="NCBI Taxonomy" id="3153519"/>
    <lineage>
        <taxon>Bacteria</taxon>
        <taxon>Pseudomonadati</taxon>
        <taxon>Bacteroidota</taxon>
        <taxon>Flavobacteriia</taxon>
        <taxon>Flavobacteriales</taxon>
        <taxon>Flavobacteriaceae</taxon>
        <taxon>Pontimicrobium</taxon>
    </lineage>
</organism>
<keyword evidence="4" id="KW-0238">DNA-binding</keyword>
<feature type="domain" description="PAS" evidence="8">
    <location>
        <begin position="302"/>
        <end position="373"/>
    </location>
</feature>
<accession>A0AAU7BVS6</accession>
<dbReference type="InterPro" id="IPR003593">
    <property type="entry name" value="AAA+_ATPase"/>
</dbReference>
<dbReference type="SMART" id="SM00091">
    <property type="entry name" value="PAS"/>
    <property type="match status" value="2"/>
</dbReference>
<dbReference type="Gene3D" id="1.10.8.60">
    <property type="match status" value="1"/>
</dbReference>
<dbReference type="Pfam" id="PF00158">
    <property type="entry name" value="Sigma54_activat"/>
    <property type="match status" value="1"/>
</dbReference>
<dbReference type="Gene3D" id="3.40.50.300">
    <property type="entry name" value="P-loop containing nucleotide triphosphate hydrolases"/>
    <property type="match status" value="1"/>
</dbReference>
<evidence type="ECO:0000256" key="2">
    <source>
        <dbReference type="ARBA" id="ARBA00022840"/>
    </source>
</evidence>
<dbReference type="Gene3D" id="1.10.10.60">
    <property type="entry name" value="Homeodomain-like"/>
    <property type="match status" value="1"/>
</dbReference>
<evidence type="ECO:0000256" key="4">
    <source>
        <dbReference type="ARBA" id="ARBA00023125"/>
    </source>
</evidence>
<dbReference type="InterPro" id="IPR025944">
    <property type="entry name" value="Sigma_54_int_dom_CS"/>
</dbReference>
<dbReference type="InterPro" id="IPR009057">
    <property type="entry name" value="Homeodomain-like_sf"/>
</dbReference>
<dbReference type="InterPro" id="IPR025943">
    <property type="entry name" value="Sigma_54_int_dom_ATP-bd_2"/>
</dbReference>
<proteinExistence type="predicted"/>
<gene>
    <name evidence="10" type="ORF">ABGB03_04630</name>
</gene>
<evidence type="ECO:0000259" key="9">
    <source>
        <dbReference type="PROSITE" id="PS50113"/>
    </source>
</evidence>
<feature type="coiled-coil region" evidence="6">
    <location>
        <begin position="412"/>
        <end position="446"/>
    </location>
</feature>
<dbReference type="CDD" id="cd00009">
    <property type="entry name" value="AAA"/>
    <property type="match status" value="1"/>
</dbReference>
<sequence>MKRTIIIEQFLKEIESLNNKVDKLKVFETNARDKTKTLDVSELKSFSWLENSPVCTKIVDLDFNLQYMSRSGIDKLKIGDISPYYGKPYPLSFYSDSFKIPMQECLHTVKKTKAPITQEASILDSDGNELWFQSTLIPIKNIQNNIDYFMIVSLDITERKKVEQSIIKTKEFNEALLNTTPDIVYVYDLIDHKNVYSNDGNMKILGYSQQEVLDFGKNHLSNLMHPEDSEVYKNEILPQYQSAKDGAIIVFEYRVKHKNGNWHWLQSRESVFNRNKGKVTQIIGVADDITKRKKAEEKLKTTKERLKSTFNLSPSIIASVNIKTGYFTDASAAVTRILGYTVDEFTSIPFIKLIHQEDIEKTKHAVSEKLKGNDVASFENRYLCKNGTYKWIAWQGTKPDENGIITAIGSDLSDKKQVEEDLKKSIEELEKYRQQLETENVLLKKEISLSFNYEDMVYSSEEISNVLNQVEQVAKTDATVLILGETGTGKELIAKAIHKTSSRKNNSLIRVNCAAIPSELIESELFGHTKGSFTGAIENRIGKFELADGGTIFLDEIGELPLALQPKLLRAIQEGEIEPIGSSKIRKLDVRIIAATNKDLKKETEDKSFREDLYFRLNVFPITIPPLRNRIEDIPVLIDHFVNKYSKKHGKVIKYITDLTLQQMKSYAWPGNIRELENVIERAVIVSNQDLLIIQEFDNSSSNIAAIKNHTASLDEVQRNHIIKVLNETQWTIDGHQGAAIVLGLKPSTLRDRMKKLGIKRL</sequence>
<feature type="domain" description="Sigma-54 factor interaction" evidence="7">
    <location>
        <begin position="456"/>
        <end position="685"/>
    </location>
</feature>
<keyword evidence="2" id="KW-0067">ATP-binding</keyword>
<dbReference type="Pfam" id="PF02954">
    <property type="entry name" value="HTH_8"/>
    <property type="match status" value="1"/>
</dbReference>
<dbReference type="InterPro" id="IPR025662">
    <property type="entry name" value="Sigma_54_int_dom_ATP-bd_1"/>
</dbReference>
<dbReference type="EMBL" id="CP157199">
    <property type="protein sequence ID" value="XBG62188.1"/>
    <property type="molecule type" value="Genomic_DNA"/>
</dbReference>
<protein>
    <submittedName>
        <fullName evidence="10">Sigma 54-interacting transcriptional regulator</fullName>
    </submittedName>
</protein>
<dbReference type="SUPFAM" id="SSF46689">
    <property type="entry name" value="Homeodomain-like"/>
    <property type="match status" value="1"/>
</dbReference>
<keyword evidence="5" id="KW-0804">Transcription</keyword>
<evidence type="ECO:0000259" key="7">
    <source>
        <dbReference type="PROSITE" id="PS50045"/>
    </source>
</evidence>
<dbReference type="Gene3D" id="3.30.450.20">
    <property type="entry name" value="PAS domain"/>
    <property type="match status" value="3"/>
</dbReference>
<evidence type="ECO:0000256" key="6">
    <source>
        <dbReference type="SAM" id="Coils"/>
    </source>
</evidence>
<feature type="domain" description="PAC" evidence="9">
    <location>
        <begin position="116"/>
        <end position="168"/>
    </location>
</feature>
<dbReference type="SUPFAM" id="SSF52540">
    <property type="entry name" value="P-loop containing nucleoside triphosphate hydrolases"/>
    <property type="match status" value="1"/>
</dbReference>
<keyword evidence="3" id="KW-0805">Transcription regulation</keyword>
<evidence type="ECO:0000256" key="5">
    <source>
        <dbReference type="ARBA" id="ARBA00023163"/>
    </source>
</evidence>
<dbReference type="InterPro" id="IPR035965">
    <property type="entry name" value="PAS-like_dom_sf"/>
</dbReference>
<dbReference type="RefSeq" id="WP_347925239.1">
    <property type="nucleotide sequence ID" value="NZ_CP157199.1"/>
</dbReference>
<dbReference type="PROSITE" id="PS00675">
    <property type="entry name" value="SIGMA54_INTERACT_1"/>
    <property type="match status" value="1"/>
</dbReference>
<dbReference type="GO" id="GO:0043565">
    <property type="term" value="F:sequence-specific DNA binding"/>
    <property type="evidence" value="ECO:0007669"/>
    <property type="project" value="InterPro"/>
</dbReference>
<dbReference type="InterPro" id="IPR013656">
    <property type="entry name" value="PAS_4"/>
</dbReference>
<dbReference type="PROSITE" id="PS00688">
    <property type="entry name" value="SIGMA54_INTERACT_3"/>
    <property type="match status" value="1"/>
</dbReference>
<dbReference type="GO" id="GO:0005524">
    <property type="term" value="F:ATP binding"/>
    <property type="evidence" value="ECO:0007669"/>
    <property type="project" value="UniProtKB-KW"/>
</dbReference>
<keyword evidence="1" id="KW-0547">Nucleotide-binding</keyword>
<dbReference type="Pfam" id="PF08447">
    <property type="entry name" value="PAS_3"/>
    <property type="match status" value="2"/>
</dbReference>
<dbReference type="PANTHER" id="PTHR32071">
    <property type="entry name" value="TRANSCRIPTIONAL REGULATORY PROTEIN"/>
    <property type="match status" value="1"/>
</dbReference>
<dbReference type="InterPro" id="IPR001610">
    <property type="entry name" value="PAC"/>
</dbReference>
<dbReference type="PROSITE" id="PS50113">
    <property type="entry name" value="PAC"/>
    <property type="match status" value="2"/>
</dbReference>
<dbReference type="SUPFAM" id="SSF55785">
    <property type="entry name" value="PYP-like sensor domain (PAS domain)"/>
    <property type="match status" value="3"/>
</dbReference>
<evidence type="ECO:0000313" key="10">
    <source>
        <dbReference type="EMBL" id="XBG62188.1"/>
    </source>
</evidence>
<dbReference type="FunFam" id="3.40.50.300:FF:000006">
    <property type="entry name" value="DNA-binding transcriptional regulator NtrC"/>
    <property type="match status" value="1"/>
</dbReference>
<dbReference type="NCBIfam" id="TIGR00229">
    <property type="entry name" value="sensory_box"/>
    <property type="match status" value="3"/>
</dbReference>
<feature type="domain" description="PAC" evidence="9">
    <location>
        <begin position="249"/>
        <end position="301"/>
    </location>
</feature>
<dbReference type="PROSITE" id="PS00676">
    <property type="entry name" value="SIGMA54_INTERACT_2"/>
    <property type="match status" value="1"/>
</dbReference>
<dbReference type="InterPro" id="IPR027417">
    <property type="entry name" value="P-loop_NTPase"/>
</dbReference>
<dbReference type="InterPro" id="IPR002078">
    <property type="entry name" value="Sigma_54_int"/>
</dbReference>
<feature type="domain" description="PAS" evidence="8">
    <location>
        <begin position="169"/>
        <end position="247"/>
    </location>
</feature>
<keyword evidence="6" id="KW-0175">Coiled coil</keyword>
<evidence type="ECO:0000259" key="8">
    <source>
        <dbReference type="PROSITE" id="PS50112"/>
    </source>
</evidence>
<evidence type="ECO:0000256" key="3">
    <source>
        <dbReference type="ARBA" id="ARBA00023015"/>
    </source>
</evidence>
<evidence type="ECO:0000256" key="1">
    <source>
        <dbReference type="ARBA" id="ARBA00022741"/>
    </source>
</evidence>
<dbReference type="PROSITE" id="PS50112">
    <property type="entry name" value="PAS"/>
    <property type="match status" value="2"/>
</dbReference>
<dbReference type="SMART" id="SM00382">
    <property type="entry name" value="AAA"/>
    <property type="match status" value="1"/>
</dbReference>
<dbReference type="SMART" id="SM00086">
    <property type="entry name" value="PAC"/>
    <property type="match status" value="3"/>
</dbReference>
<dbReference type="InterPro" id="IPR013655">
    <property type="entry name" value="PAS_fold_3"/>
</dbReference>
<dbReference type="InterPro" id="IPR000700">
    <property type="entry name" value="PAS-assoc_C"/>
</dbReference>
<dbReference type="PANTHER" id="PTHR32071:SF57">
    <property type="entry name" value="C4-DICARBOXYLATE TRANSPORT TRANSCRIPTIONAL REGULATORY PROTEIN DCTD"/>
    <property type="match status" value="1"/>
</dbReference>
<dbReference type="InterPro" id="IPR058031">
    <property type="entry name" value="AAA_lid_NorR"/>
</dbReference>
<dbReference type="Pfam" id="PF08448">
    <property type="entry name" value="PAS_4"/>
    <property type="match status" value="1"/>
</dbReference>
<dbReference type="PROSITE" id="PS50045">
    <property type="entry name" value="SIGMA54_INTERACT_4"/>
    <property type="match status" value="1"/>
</dbReference>